<dbReference type="OrthoDB" id="9969594at2"/>
<sequence length="73" mass="8516">MKENSWHLIKLSLDSYSHQNVVKGIISHITDIKDNEILDVVYLEYLDNDAITSIINDDIIDLLEKQKKIRGNY</sequence>
<reference evidence="1 2" key="1">
    <citation type="journal article" date="2018" name="Vet. Microbiol.">
        <title>Characterisation of Staphylococcus felis isolated from cats using whole genome sequencing.</title>
        <authorList>
            <person name="Worthing K."/>
            <person name="Pang S."/>
            <person name="Trott D.J."/>
            <person name="Abraham S."/>
            <person name="Coombs G.W."/>
            <person name="Jordan D."/>
            <person name="McIntyre L."/>
            <person name="Davies M.R."/>
            <person name="Norris J."/>
        </authorList>
    </citation>
    <scope>NUCLEOTIDE SEQUENCE [LARGE SCALE GENOMIC DNA]</scope>
    <source>
        <strain evidence="1 2">F9</strain>
    </source>
</reference>
<dbReference type="AlphaFoldDB" id="A0A3E0IL33"/>
<evidence type="ECO:0000313" key="2">
    <source>
        <dbReference type="Proteomes" id="UP000256562"/>
    </source>
</evidence>
<dbReference type="EMBL" id="QKXQ01000667">
    <property type="protein sequence ID" value="REH89676.1"/>
    <property type="molecule type" value="Genomic_DNA"/>
</dbReference>
<dbReference type="Proteomes" id="UP000256562">
    <property type="component" value="Unassembled WGS sequence"/>
</dbReference>
<evidence type="ECO:0000313" key="1">
    <source>
        <dbReference type="EMBL" id="REH89676.1"/>
    </source>
</evidence>
<comment type="caution">
    <text evidence="1">The sequence shown here is derived from an EMBL/GenBank/DDBJ whole genome shotgun (WGS) entry which is preliminary data.</text>
</comment>
<protein>
    <submittedName>
        <fullName evidence="1">Uncharacterized protein</fullName>
    </submittedName>
</protein>
<gene>
    <name evidence="1" type="ORF">DOS83_13095</name>
</gene>
<dbReference type="RefSeq" id="WP_116095329.1">
    <property type="nucleotide sequence ID" value="NZ_JBPXSM010000007.1"/>
</dbReference>
<organism evidence="1 2">
    <name type="scientific">Staphylococcus felis</name>
    <dbReference type="NCBI Taxonomy" id="46127"/>
    <lineage>
        <taxon>Bacteria</taxon>
        <taxon>Bacillati</taxon>
        <taxon>Bacillota</taxon>
        <taxon>Bacilli</taxon>
        <taxon>Bacillales</taxon>
        <taxon>Staphylococcaceae</taxon>
        <taxon>Staphylococcus</taxon>
    </lineage>
</organism>
<proteinExistence type="predicted"/>
<accession>A0A3E0IL33</accession>
<name>A0A3E0IL33_9STAP</name>